<dbReference type="NCBIfam" id="TIGR01068">
    <property type="entry name" value="thioredoxin"/>
    <property type="match status" value="1"/>
</dbReference>
<feature type="site" description="Deprotonates C-terminal active site Cys" evidence="4">
    <location>
        <position position="25"/>
    </location>
</feature>
<dbReference type="PRINTS" id="PR00421">
    <property type="entry name" value="THIOREDOXIN"/>
</dbReference>
<evidence type="ECO:0000256" key="3">
    <source>
        <dbReference type="PIRNR" id="PIRNR000077"/>
    </source>
</evidence>
<sequence>MPVTAITSFEQFQDIINGDKPVVIDFWAEWCGPCRVISPFFEELSKESEFGDVEFYKVDVDQEERVAQEVGIRAMPTFVVFKDGQKVDELIGVNQQGLQVLVRKAAEFA</sequence>
<proteinExistence type="inferred from homology"/>
<dbReference type="RefSeq" id="XP_043161793.1">
    <property type="nucleotide sequence ID" value="XM_043305858.1"/>
</dbReference>
<dbReference type="EMBL" id="BHVY01000007">
    <property type="protein sequence ID" value="GIJ91047.1"/>
    <property type="molecule type" value="Genomic_DNA"/>
</dbReference>
<dbReference type="InterPro" id="IPR017937">
    <property type="entry name" value="Thioredoxin_CS"/>
</dbReference>
<evidence type="ECO:0000259" key="6">
    <source>
        <dbReference type="PROSITE" id="PS51352"/>
    </source>
</evidence>
<evidence type="ECO:0000256" key="2">
    <source>
        <dbReference type="ARBA" id="ARBA00023157"/>
    </source>
</evidence>
<dbReference type="SUPFAM" id="SSF52833">
    <property type="entry name" value="Thioredoxin-like"/>
    <property type="match status" value="1"/>
</dbReference>
<dbReference type="OrthoDB" id="10263751at2759"/>
<evidence type="ECO:0000256" key="4">
    <source>
        <dbReference type="PIRSR" id="PIRSR000077-1"/>
    </source>
</evidence>
<reference evidence="7 8" key="1">
    <citation type="submission" date="2018-10" db="EMBL/GenBank/DDBJ databases">
        <title>Pan-genome distribution and transcriptional activeness of fungal secondary metabolism genes in Aspergillus section Fumigati.</title>
        <authorList>
            <person name="Takahashi H."/>
            <person name="Umemura M."/>
            <person name="Ninomiya A."/>
            <person name="Kusuya Y."/>
            <person name="Urayama S."/>
            <person name="Shimizu M."/>
            <person name="Watanabe A."/>
            <person name="Kamei K."/>
            <person name="Yaguchi T."/>
            <person name="Hagiwara D."/>
        </authorList>
    </citation>
    <scope>NUCLEOTIDE SEQUENCE [LARGE SCALE GENOMIC DNA]</scope>
    <source>
        <strain evidence="7 8">IFM 55266</strain>
    </source>
</reference>
<dbReference type="CDD" id="cd02947">
    <property type="entry name" value="TRX_family"/>
    <property type="match status" value="1"/>
</dbReference>
<gene>
    <name evidence="7" type="ORF">Asppvi_010012</name>
</gene>
<keyword evidence="8" id="KW-1185">Reference proteome</keyword>
<keyword evidence="5" id="KW-0676">Redox-active center</keyword>
<comment type="similarity">
    <text evidence="1 3">Belongs to the thioredoxin family.</text>
</comment>
<feature type="site" description="Contributes to redox potential value" evidence="4">
    <location>
        <position position="33"/>
    </location>
</feature>
<feature type="active site" description="Nucleophile" evidence="4">
    <location>
        <position position="34"/>
    </location>
</feature>
<evidence type="ECO:0000256" key="1">
    <source>
        <dbReference type="ARBA" id="ARBA00008987"/>
    </source>
</evidence>
<dbReference type="PIRSF" id="PIRSF000077">
    <property type="entry name" value="Thioredoxin"/>
    <property type="match status" value="1"/>
</dbReference>
<evidence type="ECO:0000313" key="8">
    <source>
        <dbReference type="Proteomes" id="UP001043456"/>
    </source>
</evidence>
<dbReference type="Gene3D" id="3.40.30.10">
    <property type="entry name" value="Glutaredoxin"/>
    <property type="match status" value="1"/>
</dbReference>
<dbReference type="GeneID" id="67008622"/>
<feature type="active site" description="Nucleophile" evidence="4">
    <location>
        <position position="31"/>
    </location>
</feature>
<dbReference type="Pfam" id="PF00085">
    <property type="entry name" value="Thioredoxin"/>
    <property type="match status" value="1"/>
</dbReference>
<dbReference type="PROSITE" id="PS00194">
    <property type="entry name" value="THIOREDOXIN_1"/>
    <property type="match status" value="1"/>
</dbReference>
<dbReference type="Proteomes" id="UP001043456">
    <property type="component" value="Unassembled WGS sequence"/>
</dbReference>
<feature type="domain" description="Thioredoxin" evidence="6">
    <location>
        <begin position="1"/>
        <end position="107"/>
    </location>
</feature>
<accession>A0A9P3BH28</accession>
<dbReference type="FunFam" id="3.40.30.10:FF:000245">
    <property type="entry name" value="Thioredoxin"/>
    <property type="match status" value="1"/>
</dbReference>
<keyword evidence="2 5" id="KW-1015">Disulfide bond</keyword>
<comment type="caution">
    <text evidence="7">The sequence shown here is derived from an EMBL/GenBank/DDBJ whole genome shotgun (WGS) entry which is preliminary data.</text>
</comment>
<organism evidence="7 8">
    <name type="scientific">Aspergillus pseudoviridinutans</name>
    <dbReference type="NCBI Taxonomy" id="1517512"/>
    <lineage>
        <taxon>Eukaryota</taxon>
        <taxon>Fungi</taxon>
        <taxon>Dikarya</taxon>
        <taxon>Ascomycota</taxon>
        <taxon>Pezizomycotina</taxon>
        <taxon>Eurotiomycetes</taxon>
        <taxon>Eurotiomycetidae</taxon>
        <taxon>Eurotiales</taxon>
        <taxon>Aspergillaceae</taxon>
        <taxon>Aspergillus</taxon>
        <taxon>Aspergillus subgen. Fumigati</taxon>
    </lineage>
</organism>
<dbReference type="PANTHER" id="PTHR46115">
    <property type="entry name" value="THIOREDOXIN-LIKE PROTEIN 1"/>
    <property type="match status" value="1"/>
</dbReference>
<dbReference type="PROSITE" id="PS51352">
    <property type="entry name" value="THIOREDOXIN_2"/>
    <property type="match status" value="1"/>
</dbReference>
<dbReference type="GO" id="GO:0015035">
    <property type="term" value="F:protein-disulfide reductase activity"/>
    <property type="evidence" value="ECO:0007669"/>
    <property type="project" value="InterPro"/>
</dbReference>
<protein>
    <recommendedName>
        <fullName evidence="3">Thioredoxin</fullName>
    </recommendedName>
</protein>
<name>A0A9P3BH28_9EURO</name>
<evidence type="ECO:0000256" key="5">
    <source>
        <dbReference type="PIRSR" id="PIRSR000077-4"/>
    </source>
</evidence>
<dbReference type="AlphaFoldDB" id="A0A9P3BH28"/>
<dbReference type="InterPro" id="IPR005746">
    <property type="entry name" value="Thioredoxin"/>
</dbReference>
<feature type="disulfide bond" description="Redox-active" evidence="5">
    <location>
        <begin position="31"/>
        <end position="34"/>
    </location>
</feature>
<evidence type="ECO:0000313" key="7">
    <source>
        <dbReference type="EMBL" id="GIJ91047.1"/>
    </source>
</evidence>
<dbReference type="InterPro" id="IPR036249">
    <property type="entry name" value="Thioredoxin-like_sf"/>
</dbReference>
<feature type="site" description="Contributes to redox potential value" evidence="4">
    <location>
        <position position="32"/>
    </location>
</feature>
<dbReference type="InterPro" id="IPR013766">
    <property type="entry name" value="Thioredoxin_domain"/>
</dbReference>